<reference evidence="1 2" key="2">
    <citation type="journal article" date="2010" name="Proc. Natl. Acad. Sci. U.S.A.">
        <title>Enigmatic, ultrasmall, uncultivated Archaea.</title>
        <authorList>
            <person name="Baker B.J."/>
            <person name="Comolli L.R."/>
            <person name="Dick G.J."/>
            <person name="Hauser L.J."/>
            <person name="Hyatt D."/>
            <person name="Dill B.D."/>
            <person name="Land M.L."/>
            <person name="Verberkmoes N.C."/>
            <person name="Hettich R.L."/>
            <person name="Banfield J.F."/>
        </authorList>
    </citation>
    <scope>NUCLEOTIDE SEQUENCE [LARGE SCALE GENOMIC DNA]</scope>
    <source>
        <strain evidence="1">ARMAN-2</strain>
    </source>
</reference>
<dbReference type="Proteomes" id="UP000332487">
    <property type="component" value="Unassembled WGS sequence"/>
</dbReference>
<proteinExistence type="predicted"/>
<reference evidence="1 2" key="1">
    <citation type="journal article" date="2009" name="Genome Biol.">
        <title>Community-wide analysis of microbial genome sequence signatures.</title>
        <authorList>
            <person name="Dick G.J."/>
            <person name="Andersson A.F."/>
            <person name="Baker B.J."/>
            <person name="Simmons S.L."/>
            <person name="Thomas B.C."/>
            <person name="Yelton A.P."/>
            <person name="Banfield J.F."/>
        </authorList>
    </citation>
    <scope>NUCLEOTIDE SEQUENCE [LARGE SCALE GENOMIC DNA]</scope>
    <source>
        <strain evidence="1">ARMAN-2</strain>
    </source>
</reference>
<name>C7DHR7_MICA2</name>
<keyword evidence="2" id="KW-1185">Reference proteome</keyword>
<evidence type="ECO:0000313" key="2">
    <source>
        <dbReference type="Proteomes" id="UP000332487"/>
    </source>
</evidence>
<protein>
    <submittedName>
        <fullName evidence="1">Uncharacterized protein</fullName>
    </submittedName>
</protein>
<accession>C7DHR7</accession>
<evidence type="ECO:0000313" key="1">
    <source>
        <dbReference type="EMBL" id="EET90169.1"/>
    </source>
</evidence>
<dbReference type="AlphaFoldDB" id="C7DHR7"/>
<organism evidence="1 2">
    <name type="scientific">Candidatus Micrarchaeum acidiphilum ARMAN-2</name>
    <dbReference type="NCBI Taxonomy" id="425595"/>
    <lineage>
        <taxon>Archaea</taxon>
        <taxon>Candidatus Micrarchaeota</taxon>
        <taxon>Candidatus Micrarchaeia</taxon>
        <taxon>Candidatus Micrarchaeales</taxon>
        <taxon>Candidatus Micrarchaeaceae</taxon>
        <taxon>Candidatus Micrarchaeum</taxon>
    </lineage>
</organism>
<gene>
    <name evidence="1" type="ORF">UNLARM2_0609</name>
</gene>
<dbReference type="EMBL" id="GG697240">
    <property type="protein sequence ID" value="EET90169.1"/>
    <property type="molecule type" value="Genomic_DNA"/>
</dbReference>
<sequence length="219" mass="25456">MQTLYNIALFYLWRAMAAETDYSESEGDKAAEIEHLTRLSKLYLAIIFRYRDYIEEHESISVAELPTLIKPRNEKIVQKAQEIKSNFENYNYDEDFHEAAMIAFEFVKDEIDEVSLPIQFWINPEETLGFMAGDAIDKNILLCSLLIALGNPTAKVFMNFRGESKKILVYFKFAEKIHVLDLEDGAKAFNSEDELNAFLKLDEDSTAYEFNDHMYVDLK</sequence>